<feature type="domain" description="Bacterial Ig-like" evidence="2">
    <location>
        <begin position="291"/>
        <end position="398"/>
    </location>
</feature>
<evidence type="ECO:0000256" key="1">
    <source>
        <dbReference type="SAM" id="MobiDB-lite"/>
    </source>
</evidence>
<dbReference type="InterPro" id="IPR013783">
    <property type="entry name" value="Ig-like_fold"/>
</dbReference>
<gene>
    <name evidence="3" type="ORF">HX837_07180</name>
</gene>
<dbReference type="Pfam" id="PF19077">
    <property type="entry name" value="Big_13"/>
    <property type="match status" value="11"/>
</dbReference>
<dbReference type="Gene3D" id="2.60.40.10">
    <property type="entry name" value="Immunoglobulins"/>
    <property type="match status" value="11"/>
</dbReference>
<reference evidence="3 4" key="1">
    <citation type="journal article" date="2019" name="Environ. Microbiol.">
        <title>Genomics insights into ecotype formation of ammonia-oxidizing archaea in the deep ocean.</title>
        <authorList>
            <person name="Wang Y."/>
            <person name="Huang J.M."/>
            <person name="Cui G.J."/>
            <person name="Nunoura T."/>
            <person name="Takaki Y."/>
            <person name="Li W.L."/>
            <person name="Li J."/>
            <person name="Gao Z.M."/>
            <person name="Takai K."/>
            <person name="Zhang A.Q."/>
            <person name="Stepanauskas R."/>
        </authorList>
    </citation>
    <scope>NUCLEOTIDE SEQUENCE [LARGE SCALE GENOMIC DNA]</scope>
    <source>
        <strain evidence="3 4">L15b</strain>
    </source>
</reference>
<dbReference type="InterPro" id="IPR044016">
    <property type="entry name" value="Big_13"/>
</dbReference>
<organism evidence="3 4">
    <name type="scientific">Marine Group I thaumarchaeote</name>
    <dbReference type="NCBI Taxonomy" id="2511932"/>
    <lineage>
        <taxon>Archaea</taxon>
        <taxon>Nitrososphaerota</taxon>
        <taxon>Marine Group I</taxon>
    </lineage>
</organism>
<feature type="region of interest" description="Disordered" evidence="1">
    <location>
        <begin position="284"/>
        <end position="312"/>
    </location>
</feature>
<sequence>MGQTNVANGFTSISFSGQNDFSSRGYWNNTNSGATLSFPEVNGTAANRYVVRIMFKSDSDAGDTTLYPLASEYPSHAWQTSNVLHATNIITVDGGAGMSGSTAAGDDIETAKSTKWQDDESFQFVIFTYPLASGLGSPTEHIFDGTWYAIHEQDGPHNRSITWSFSLTDDTDSGENNTDNMTNIASVSFDAGGSFSVNDSVVIWAYDNPNGSSGRSNVHYEKERLIAGTTSLELGSVTTDLSMNGSDGTYYFYMTVIDQYGSEFYDMTGPGSGTREFQMVYDDTAPNTPDAPNLTDATDSGRSNTDNLTKDNTPTFYVESASNDNAWPYYHDDDSQALIYVASVLTDSTEDDSNPIDRNVTISAGNALADGSYSITARVRDQFGNLSGESDALSITIDATAPDYSSSGSNVGISLVDDTGWSSTDGITNNTTPRFTITNTADTDSVYLLFGTDTLDKQISIGSSMILSVSTAQSDTDYEVRVAGKDYAGSYTNPHSDKLDITIDSTIPTKPGTPDLQTAYDSGASSSDNITKETTVQFDLSGLTSGDSIYLYFGSDIVARHLASSPLFNNMQVSFTAGDYEGDISVFVKTQDEAGNNSTSSETLTVTFDTQGPSAPTGITMQDADDTGSSNSDHYTQTQQPNFDITGVSDGDSVLLKFDGTVVGSGTESGGDISITITPDNVQIDATYTVTAVRLDPAGNESTSATLSPTLTIDNVNTVQPGTPNLYTNDDTGFLSNDNYTGDSTVVFRVTTVTAGDSVFIKFDGTKVANGVVATDSTAINIQVTDHNEGVYSVTAVTKDLAGNAGTVSDALSDFTIDTSKPTKPGAPDLQSGLDTGISSVDNLTSDYNPTFDITSLTATDSVYLFFGNDIVSRNVLSSGTSISLTAANQPNATYTVSAKARDKAGNLSSASNTISVVIDTVRPSKPNAVDLISSYDGGFSNSDDYTNVDQPYFDLTGLSATRDSLRLLVDGTISTAAVMSQASRDTLQLDNSLTDGTYSITLIAIDSAGNTSQTSDALSITVDITDPDVPATAIDLKDASDTGTSNSDNLTKDVTPEFTITTVTSGDSIFVVTTQGANTDTVGRGLSSSTSIDLTVSDLTAAPVSYSDGTVAIKAYAMDLAGNTSDVSASASLNITLDTTLPSAPTVDLKSTSDSGTLDSDNLTNDFNPTFTISNVVSTDSLLLVVISETVARGIAADVTHELTSSNLTDGSKTITAFSKDYAGNLSSASTAITVRIDTDNPNTPTIPDLLDSDDHGFSNIDNKTNDIQPSFIAAGLSNISRDHVQLLLNNSVYYSGYISQISTDTLQVNTLLNADKYLASIVVTDSSGNISDTSNALTFFIDDIPPSIPTTPDLILSKDTGESSSDNITNDPIPTLVTTNLESGSIMKLFAISSVIDTTQIAVDTVAAAGSDITLTSTTTLSDDTYTFYYTSEDTAGNQSESNDLTGVRIDTDEPTASIVPSDSLVRMEDSPVITVTFNDVMTVNPQIAVDFAGADDLATTDMTNTANDSIWTYDLTIPEGNDGTVTISIIGTDNAGNALTDNNTSGRQILRVDNTDPTFTFLSPDSGNYVNHRLVSYQLNEDVYSGTITWTRVGGNVDANSPHAVTLAASELDAATTFSDYTLTNDP</sequence>
<feature type="domain" description="Bacterial Ig-like" evidence="2">
    <location>
        <begin position="617"/>
        <end position="714"/>
    </location>
</feature>
<evidence type="ECO:0000313" key="3">
    <source>
        <dbReference type="EMBL" id="NWJ43963.1"/>
    </source>
</evidence>
<dbReference type="Proteomes" id="UP000523105">
    <property type="component" value="Unassembled WGS sequence"/>
</dbReference>
<comment type="caution">
    <text evidence="3">The sequence shown here is derived from an EMBL/GenBank/DDBJ whole genome shotgun (WGS) entry which is preliminary data.</text>
</comment>
<feature type="domain" description="Bacterial Ig-like" evidence="2">
    <location>
        <begin position="1144"/>
        <end position="1240"/>
    </location>
</feature>
<dbReference type="EMBL" id="JACASV010000079">
    <property type="protein sequence ID" value="NWJ43963.1"/>
    <property type="molecule type" value="Genomic_DNA"/>
</dbReference>
<feature type="domain" description="Bacterial Ig-like" evidence="2">
    <location>
        <begin position="1352"/>
        <end position="1454"/>
    </location>
</feature>
<proteinExistence type="predicted"/>
<feature type="domain" description="Bacterial Ig-like" evidence="2">
    <location>
        <begin position="827"/>
        <end position="921"/>
    </location>
</feature>
<feature type="domain" description="Bacterial Ig-like" evidence="2">
    <location>
        <begin position="719"/>
        <end position="819"/>
    </location>
</feature>
<feature type="domain" description="Bacterial Ig-like" evidence="2">
    <location>
        <begin position="1031"/>
        <end position="1140"/>
    </location>
</feature>
<evidence type="ECO:0000313" key="4">
    <source>
        <dbReference type="Proteomes" id="UP000523105"/>
    </source>
</evidence>
<name>A0A7K4MQT5_9ARCH</name>
<protein>
    <recommendedName>
        <fullName evidence="2">Bacterial Ig-like domain-containing protein</fullName>
    </recommendedName>
</protein>
<feature type="domain" description="Bacterial Ig-like" evidence="2">
    <location>
        <begin position="929"/>
        <end position="1024"/>
    </location>
</feature>
<accession>A0A7K4MQT5</accession>
<feature type="compositionally biased region" description="Polar residues" evidence="1">
    <location>
        <begin position="295"/>
        <end position="312"/>
    </location>
</feature>
<feature type="region of interest" description="Disordered" evidence="1">
    <location>
        <begin position="613"/>
        <end position="646"/>
    </location>
</feature>
<feature type="compositionally biased region" description="Polar residues" evidence="1">
    <location>
        <begin position="627"/>
        <end position="643"/>
    </location>
</feature>
<feature type="domain" description="Bacterial Ig-like" evidence="2">
    <location>
        <begin position="1245"/>
        <end position="1344"/>
    </location>
</feature>
<feature type="non-terminal residue" evidence="3">
    <location>
        <position position="1630"/>
    </location>
</feature>
<feature type="domain" description="Bacterial Ig-like" evidence="2">
    <location>
        <begin position="413"/>
        <end position="504"/>
    </location>
</feature>
<feature type="domain" description="Bacterial Ig-like" evidence="2">
    <location>
        <begin position="512"/>
        <end position="610"/>
    </location>
</feature>
<evidence type="ECO:0000259" key="2">
    <source>
        <dbReference type="Pfam" id="PF19077"/>
    </source>
</evidence>